<evidence type="ECO:0000256" key="3">
    <source>
        <dbReference type="ARBA" id="ARBA00022989"/>
    </source>
</evidence>
<evidence type="ECO:0000256" key="4">
    <source>
        <dbReference type="ARBA" id="ARBA00023136"/>
    </source>
</evidence>
<organism evidence="6 7">
    <name type="scientific">Penicillium frequentans</name>
    <dbReference type="NCBI Taxonomy" id="3151616"/>
    <lineage>
        <taxon>Eukaryota</taxon>
        <taxon>Fungi</taxon>
        <taxon>Dikarya</taxon>
        <taxon>Ascomycota</taxon>
        <taxon>Pezizomycotina</taxon>
        <taxon>Eurotiomycetes</taxon>
        <taxon>Eurotiomycetidae</taxon>
        <taxon>Eurotiales</taxon>
        <taxon>Aspergillaceae</taxon>
        <taxon>Penicillium</taxon>
    </lineage>
</organism>
<dbReference type="Proteomes" id="UP001220324">
    <property type="component" value="Unassembled WGS sequence"/>
</dbReference>
<comment type="caution">
    <text evidence="6">The sequence shown here is derived from an EMBL/GenBank/DDBJ whole genome shotgun (WGS) entry which is preliminary data.</text>
</comment>
<gene>
    <name evidence="6" type="ORF">N7494_008543</name>
</gene>
<feature type="transmembrane region" description="Helical" evidence="5">
    <location>
        <begin position="137"/>
        <end position="155"/>
    </location>
</feature>
<feature type="transmembrane region" description="Helical" evidence="5">
    <location>
        <begin position="183"/>
        <end position="205"/>
    </location>
</feature>
<proteinExistence type="predicted"/>
<dbReference type="Gene3D" id="1.20.1070.10">
    <property type="entry name" value="Rhodopsin 7-helix transmembrane proteins"/>
    <property type="match status" value="1"/>
</dbReference>
<evidence type="ECO:0000256" key="2">
    <source>
        <dbReference type="ARBA" id="ARBA00022692"/>
    </source>
</evidence>
<keyword evidence="7" id="KW-1185">Reference proteome</keyword>
<name>A0AAD6CQV4_9EURO</name>
<evidence type="ECO:0008006" key="8">
    <source>
        <dbReference type="Google" id="ProtNLM"/>
    </source>
</evidence>
<protein>
    <recommendedName>
        <fullName evidence="8">G-protein coupled receptors family 2 profile 2 domain-containing protein</fullName>
    </recommendedName>
</protein>
<dbReference type="EMBL" id="JAQIZZ010000007">
    <property type="protein sequence ID" value="KAJ5531991.1"/>
    <property type="molecule type" value="Genomic_DNA"/>
</dbReference>
<evidence type="ECO:0000313" key="7">
    <source>
        <dbReference type="Proteomes" id="UP001220324"/>
    </source>
</evidence>
<evidence type="ECO:0000313" key="6">
    <source>
        <dbReference type="EMBL" id="KAJ5531991.1"/>
    </source>
</evidence>
<accession>A0AAD6CQV4</accession>
<keyword evidence="3 5" id="KW-1133">Transmembrane helix</keyword>
<dbReference type="PANTHER" id="PTHR23112">
    <property type="entry name" value="G PROTEIN-COUPLED RECEPTOR 157-RELATED"/>
    <property type="match status" value="1"/>
</dbReference>
<dbReference type="SUPFAM" id="SSF81321">
    <property type="entry name" value="Family A G protein-coupled receptor-like"/>
    <property type="match status" value="1"/>
</dbReference>
<feature type="transmembrane region" description="Helical" evidence="5">
    <location>
        <begin position="13"/>
        <end position="35"/>
    </location>
</feature>
<feature type="transmembrane region" description="Helical" evidence="5">
    <location>
        <begin position="301"/>
        <end position="318"/>
    </location>
</feature>
<sequence length="379" mass="42417">MTLTAEQINSIGVAGRVSSALSMLGTITIICAFVFSRHFRSPIHRIIFFNAFYNLFDSVATMISVSGPESGDYSSIWLCSANVGSRCSKNCATELTAGYVRFPLADVLWTLAMALDTYLVVFHHFDAHYLQRLEPKYIGGITALTFIPALVFLFIRSDEKGPVYGSETIWCSISPKWIILRLILYYGPVWLTIAVVLIFYALIGIEISRLRDEFKLTDDDHIALTSSLSSNNFNPEHTQVSVTTTVEANSTLPDSNKAYLSESQIASHSSVEQAISPRPLTNRAPMNYQSSKQRRVSFKQYILMPSLFFLALLATWVAPTINRVSTFINPDLGSFPLLVAVSAFGSLRGFWNGVIFITMGMKGWKRRARERMVLKSARR</sequence>
<feature type="transmembrane region" description="Helical" evidence="5">
    <location>
        <begin position="47"/>
        <end position="65"/>
    </location>
</feature>
<keyword evidence="2 5" id="KW-0812">Transmembrane</keyword>
<feature type="transmembrane region" description="Helical" evidence="5">
    <location>
        <begin position="107"/>
        <end position="125"/>
    </location>
</feature>
<dbReference type="AlphaFoldDB" id="A0AAD6CQV4"/>
<dbReference type="PANTHER" id="PTHR23112:SF0">
    <property type="entry name" value="TRANSMEMBRANE PROTEIN 116"/>
    <property type="match status" value="1"/>
</dbReference>
<comment type="subcellular location">
    <subcellularLocation>
        <location evidence="1">Membrane</location>
        <topology evidence="1">Multi-pass membrane protein</topology>
    </subcellularLocation>
</comment>
<reference evidence="6 7" key="1">
    <citation type="journal article" date="2023" name="IMA Fungus">
        <title>Comparative genomic study of the Penicillium genus elucidates a diverse pangenome and 15 lateral gene transfer events.</title>
        <authorList>
            <person name="Petersen C."/>
            <person name="Sorensen T."/>
            <person name="Nielsen M.R."/>
            <person name="Sondergaard T.E."/>
            <person name="Sorensen J.L."/>
            <person name="Fitzpatrick D.A."/>
            <person name="Frisvad J.C."/>
            <person name="Nielsen K.L."/>
        </authorList>
    </citation>
    <scope>NUCLEOTIDE SEQUENCE [LARGE SCALE GENOMIC DNA]</scope>
    <source>
        <strain evidence="6 7">IBT 35679</strain>
    </source>
</reference>
<keyword evidence="4 5" id="KW-0472">Membrane</keyword>
<dbReference type="GO" id="GO:0007189">
    <property type="term" value="P:adenylate cyclase-activating G protein-coupled receptor signaling pathway"/>
    <property type="evidence" value="ECO:0007669"/>
    <property type="project" value="TreeGrafter"/>
</dbReference>
<feature type="transmembrane region" description="Helical" evidence="5">
    <location>
        <begin position="338"/>
        <end position="361"/>
    </location>
</feature>
<evidence type="ECO:0000256" key="5">
    <source>
        <dbReference type="SAM" id="Phobius"/>
    </source>
</evidence>
<dbReference type="GO" id="GO:0005886">
    <property type="term" value="C:plasma membrane"/>
    <property type="evidence" value="ECO:0007669"/>
    <property type="project" value="TreeGrafter"/>
</dbReference>
<evidence type="ECO:0000256" key="1">
    <source>
        <dbReference type="ARBA" id="ARBA00004141"/>
    </source>
</evidence>
<dbReference type="GO" id="GO:0004930">
    <property type="term" value="F:G protein-coupled receptor activity"/>
    <property type="evidence" value="ECO:0007669"/>
    <property type="project" value="TreeGrafter"/>
</dbReference>